<evidence type="ECO:0000256" key="2">
    <source>
        <dbReference type="ARBA" id="ARBA00022630"/>
    </source>
</evidence>
<keyword evidence="3" id="KW-0274">FAD</keyword>
<evidence type="ECO:0000256" key="5">
    <source>
        <dbReference type="ARBA" id="ARBA00037941"/>
    </source>
</evidence>
<dbReference type="Gene3D" id="3.30.9.10">
    <property type="entry name" value="D-Amino Acid Oxidase, subunit A, domain 2"/>
    <property type="match status" value="1"/>
</dbReference>
<comment type="cofactor">
    <cofactor evidence="1">
        <name>FAD</name>
        <dbReference type="ChEBI" id="CHEBI:57692"/>
    </cofactor>
</comment>
<accession>A0A839ULG7</accession>
<evidence type="ECO:0000313" key="7">
    <source>
        <dbReference type="EMBL" id="MBB3167601.1"/>
    </source>
</evidence>
<dbReference type="PANTHER" id="PTHR43104:SF2">
    <property type="entry name" value="L-2-HYDROXYGLUTARATE DEHYDROGENASE, MITOCHONDRIAL"/>
    <property type="match status" value="1"/>
</dbReference>
<dbReference type="PANTHER" id="PTHR43104">
    <property type="entry name" value="L-2-HYDROXYGLUTARATE DEHYDROGENASE, MITOCHONDRIAL"/>
    <property type="match status" value="1"/>
</dbReference>
<evidence type="ECO:0000256" key="4">
    <source>
        <dbReference type="ARBA" id="ARBA00023002"/>
    </source>
</evidence>
<reference evidence="7 8" key="1">
    <citation type="submission" date="2020-08" db="EMBL/GenBank/DDBJ databases">
        <title>Genomic Encyclopedia of Type Strains, Phase III (KMG-III): the genomes of soil and plant-associated and newly described type strains.</title>
        <authorList>
            <person name="Whitman W."/>
        </authorList>
    </citation>
    <scope>NUCLEOTIDE SEQUENCE [LARGE SCALE GENOMIC DNA]</scope>
    <source>
        <strain evidence="7 8">CECT 8571</strain>
    </source>
</reference>
<dbReference type="RefSeq" id="WP_183908464.1">
    <property type="nucleotide sequence ID" value="NZ_JACHXZ010000001.1"/>
</dbReference>
<evidence type="ECO:0000256" key="1">
    <source>
        <dbReference type="ARBA" id="ARBA00001974"/>
    </source>
</evidence>
<name>A0A839ULG7_9GAMM</name>
<dbReference type="InterPro" id="IPR006076">
    <property type="entry name" value="FAD-dep_OxRdtase"/>
</dbReference>
<feature type="domain" description="FAD dependent oxidoreductase" evidence="6">
    <location>
        <begin position="5"/>
        <end position="391"/>
    </location>
</feature>
<organism evidence="7 8">
    <name type="scientific">Simiduia aestuariiviva</name>
    <dbReference type="NCBI Taxonomy" id="1510459"/>
    <lineage>
        <taxon>Bacteria</taxon>
        <taxon>Pseudomonadati</taxon>
        <taxon>Pseudomonadota</taxon>
        <taxon>Gammaproteobacteria</taxon>
        <taxon>Cellvibrionales</taxon>
        <taxon>Cellvibrionaceae</taxon>
        <taxon>Simiduia</taxon>
    </lineage>
</organism>
<keyword evidence="4 7" id="KW-0560">Oxidoreductase</keyword>
<dbReference type="NCBIfam" id="NF008726">
    <property type="entry name" value="PRK11728.1"/>
    <property type="match status" value="1"/>
</dbReference>
<dbReference type="GO" id="GO:0047545">
    <property type="term" value="F:(S)-2-hydroxyglutarate dehydrogenase activity"/>
    <property type="evidence" value="ECO:0007669"/>
    <property type="project" value="TreeGrafter"/>
</dbReference>
<sequence>MKFGVIGAGIVGVATARAIQQRWPSARVLLLEKESAPALHQSGRNSGVIHAGVYYPPNSLKADFCRRGMAATYAYADAHQIPCRNTGKLIVAAHESELKAMHALADRAAHNGIVVQPLCASDLQRREAAVSGAGALWVPASGIVDYGAQVCAMVAEFTDAGGSLLLNSCVQHIDERASGINLRLTNGEQCRVDALIVCGGLQADRLIRAQGLVPDFSILPFRGEYYRVRSGAVTLSHLIYPVPDPELPFLGVHLTLMTNGAITAGPNAVLGLQREGYGQAHQMNTHWQDVWSLLFYPGFWRLLARYPGAALREWRDSCWRRGYLRRLQSYCPTLTLQDLQPWPTGIRAQAVLANGELVQDFHFMQTDRTLHVCSAPSPAATSAFPIAQYLIQKLEAQLP</sequence>
<protein>
    <submittedName>
        <fullName evidence="7">L-2-hydroxyglutarate oxidase</fullName>
        <ecNumber evidence="7">1.1.3.-</ecNumber>
    </submittedName>
</protein>
<proteinExistence type="inferred from homology"/>
<evidence type="ECO:0000256" key="3">
    <source>
        <dbReference type="ARBA" id="ARBA00022827"/>
    </source>
</evidence>
<comment type="similarity">
    <text evidence="5">Belongs to the L2HGDH family.</text>
</comment>
<evidence type="ECO:0000313" key="8">
    <source>
        <dbReference type="Proteomes" id="UP000559987"/>
    </source>
</evidence>
<dbReference type="InterPro" id="IPR036188">
    <property type="entry name" value="FAD/NAD-bd_sf"/>
</dbReference>
<dbReference type="GO" id="GO:0005737">
    <property type="term" value="C:cytoplasm"/>
    <property type="evidence" value="ECO:0007669"/>
    <property type="project" value="TreeGrafter"/>
</dbReference>
<dbReference type="EMBL" id="JACHXZ010000001">
    <property type="protein sequence ID" value="MBB3167601.1"/>
    <property type="molecule type" value="Genomic_DNA"/>
</dbReference>
<comment type="caution">
    <text evidence="7">The sequence shown here is derived from an EMBL/GenBank/DDBJ whole genome shotgun (WGS) entry which is preliminary data.</text>
</comment>
<gene>
    <name evidence="7" type="ORF">FHS30_000777</name>
</gene>
<dbReference type="AlphaFoldDB" id="A0A839ULG7"/>
<dbReference type="SUPFAM" id="SSF51905">
    <property type="entry name" value="FAD/NAD(P)-binding domain"/>
    <property type="match status" value="1"/>
</dbReference>
<dbReference type="Proteomes" id="UP000559987">
    <property type="component" value="Unassembled WGS sequence"/>
</dbReference>
<evidence type="ECO:0000259" key="6">
    <source>
        <dbReference type="Pfam" id="PF01266"/>
    </source>
</evidence>
<keyword evidence="8" id="KW-1185">Reference proteome</keyword>
<dbReference type="Gene3D" id="3.50.50.60">
    <property type="entry name" value="FAD/NAD(P)-binding domain"/>
    <property type="match status" value="1"/>
</dbReference>
<dbReference type="Pfam" id="PF01266">
    <property type="entry name" value="DAO"/>
    <property type="match status" value="1"/>
</dbReference>
<keyword evidence="2" id="KW-0285">Flavoprotein</keyword>
<dbReference type="EC" id="1.1.3.-" evidence="7"/>